<evidence type="ECO:0000256" key="4">
    <source>
        <dbReference type="ARBA" id="ARBA00022692"/>
    </source>
</evidence>
<dbReference type="EMBL" id="CP027062">
    <property type="protein sequence ID" value="AVI51919.1"/>
    <property type="molecule type" value="Genomic_DNA"/>
</dbReference>
<evidence type="ECO:0000313" key="12">
    <source>
        <dbReference type="Proteomes" id="UP000238442"/>
    </source>
</evidence>
<dbReference type="SUPFAM" id="SSF50182">
    <property type="entry name" value="Sm-like ribonucleoproteins"/>
    <property type="match status" value="1"/>
</dbReference>
<keyword evidence="3" id="KW-1003">Cell membrane</keyword>
<dbReference type="InterPro" id="IPR011066">
    <property type="entry name" value="MscS_channel_C_sf"/>
</dbReference>
<feature type="transmembrane region" description="Helical" evidence="7">
    <location>
        <begin position="59"/>
        <end position="82"/>
    </location>
</feature>
<dbReference type="Pfam" id="PF21088">
    <property type="entry name" value="MS_channel_1st"/>
    <property type="match status" value="1"/>
</dbReference>
<feature type="transmembrane region" description="Helical" evidence="7">
    <location>
        <begin position="88"/>
        <end position="118"/>
    </location>
</feature>
<evidence type="ECO:0000256" key="3">
    <source>
        <dbReference type="ARBA" id="ARBA00022475"/>
    </source>
</evidence>
<feature type="domain" description="Mechanosensitive ion channel MscS" evidence="8">
    <location>
        <begin position="105"/>
        <end position="170"/>
    </location>
</feature>
<evidence type="ECO:0000259" key="10">
    <source>
        <dbReference type="Pfam" id="PF21088"/>
    </source>
</evidence>
<feature type="domain" description="Mechanosensitive ion channel MscS C-terminal" evidence="9">
    <location>
        <begin position="179"/>
        <end position="259"/>
    </location>
</feature>
<dbReference type="Pfam" id="PF21082">
    <property type="entry name" value="MS_channel_3rd"/>
    <property type="match status" value="1"/>
</dbReference>
<evidence type="ECO:0000256" key="5">
    <source>
        <dbReference type="ARBA" id="ARBA00022989"/>
    </source>
</evidence>
<reference evidence="11 12" key="1">
    <citation type="submission" date="2018-02" db="EMBL/GenBank/DDBJ databases">
        <title>Genomic analysis of the strain RR4-38 isolated from a seawater recirculating aquaculture system.</title>
        <authorList>
            <person name="Kim Y.-S."/>
            <person name="Jang Y.H."/>
            <person name="Kim K.-H."/>
        </authorList>
    </citation>
    <scope>NUCLEOTIDE SEQUENCE [LARGE SCALE GENOMIC DNA]</scope>
    <source>
        <strain evidence="11 12">RR4-38</strain>
    </source>
</reference>
<dbReference type="InterPro" id="IPR045275">
    <property type="entry name" value="MscS_archaea/bacteria_type"/>
</dbReference>
<evidence type="ECO:0000256" key="2">
    <source>
        <dbReference type="ARBA" id="ARBA00008017"/>
    </source>
</evidence>
<name>A0A2S0HZ32_9FLAO</name>
<feature type="transmembrane region" description="Helical" evidence="7">
    <location>
        <begin position="22"/>
        <end position="39"/>
    </location>
</feature>
<keyword evidence="6 7" id="KW-0472">Membrane</keyword>
<keyword evidence="5 7" id="KW-1133">Transmembrane helix</keyword>
<dbReference type="PANTHER" id="PTHR30221">
    <property type="entry name" value="SMALL-CONDUCTANCE MECHANOSENSITIVE CHANNEL"/>
    <property type="match status" value="1"/>
</dbReference>
<dbReference type="Gene3D" id="1.10.287.1260">
    <property type="match status" value="1"/>
</dbReference>
<dbReference type="SUPFAM" id="SSF82689">
    <property type="entry name" value="Mechanosensitive channel protein MscS (YggB), C-terminal domain"/>
    <property type="match status" value="1"/>
</dbReference>
<dbReference type="SUPFAM" id="SSF82861">
    <property type="entry name" value="Mechanosensitive channel protein MscS (YggB), transmembrane region"/>
    <property type="match status" value="1"/>
</dbReference>
<comment type="similarity">
    <text evidence="2">Belongs to the MscS (TC 1.A.23) family.</text>
</comment>
<evidence type="ECO:0000259" key="9">
    <source>
        <dbReference type="Pfam" id="PF21082"/>
    </source>
</evidence>
<comment type="subcellular location">
    <subcellularLocation>
        <location evidence="1">Cell membrane</location>
        <topology evidence="1">Multi-pass membrane protein</topology>
    </subcellularLocation>
</comment>
<dbReference type="InterPro" id="IPR049278">
    <property type="entry name" value="MS_channel_C"/>
</dbReference>
<dbReference type="OrthoDB" id="9809206at2"/>
<keyword evidence="12" id="KW-1185">Reference proteome</keyword>
<dbReference type="Proteomes" id="UP000238442">
    <property type="component" value="Chromosome"/>
</dbReference>
<protein>
    <submittedName>
        <fullName evidence="11">Mechanosensitive ion channel protein</fullName>
    </submittedName>
</protein>
<evidence type="ECO:0000256" key="6">
    <source>
        <dbReference type="ARBA" id="ARBA00023136"/>
    </source>
</evidence>
<evidence type="ECO:0000256" key="1">
    <source>
        <dbReference type="ARBA" id="ARBA00004651"/>
    </source>
</evidence>
<evidence type="ECO:0000256" key="7">
    <source>
        <dbReference type="SAM" id="Phobius"/>
    </source>
</evidence>
<dbReference type="InterPro" id="IPR010920">
    <property type="entry name" value="LSM_dom_sf"/>
</dbReference>
<sequence length="271" mass="29779">MEGSTDYLQIAKDLLLEYGPRVLLALLLLVLGLWVIKYISRGIRKGLARREMDETLQKFLSNLVSWILKVMLFIAVLSQLGIESTSFIAVLGAAGLAIGLALQGSLSNFAGGVLIMLFRPFKVGDVISAQGETGKVKEIDIFTTKLLTPQNRLVILPNGSLSNGAITNFTAEGFQKIFLTIGVSYDADIKQTKEVLLGAIEKQEKVLTDPPPLVEVSGLGESSVDFAVRCSVYNDDFWPVQFNLIATIKEDLDAADIEIPYPHRVEIHRKE</sequence>
<evidence type="ECO:0000313" key="11">
    <source>
        <dbReference type="EMBL" id="AVI51919.1"/>
    </source>
</evidence>
<dbReference type="Gene3D" id="2.30.30.60">
    <property type="match status" value="1"/>
</dbReference>
<gene>
    <name evidence="11" type="ORF">C5O00_12460</name>
</gene>
<dbReference type="InterPro" id="IPR008910">
    <property type="entry name" value="MSC_TM_helix"/>
</dbReference>
<dbReference type="InterPro" id="IPR006685">
    <property type="entry name" value="MscS_channel_2nd"/>
</dbReference>
<evidence type="ECO:0000259" key="8">
    <source>
        <dbReference type="Pfam" id="PF00924"/>
    </source>
</evidence>
<feature type="domain" description="Mechanosensitive ion channel transmembrane helices 2/3" evidence="10">
    <location>
        <begin position="67"/>
        <end position="103"/>
    </location>
</feature>
<dbReference type="GO" id="GO:0008381">
    <property type="term" value="F:mechanosensitive monoatomic ion channel activity"/>
    <property type="evidence" value="ECO:0007669"/>
    <property type="project" value="InterPro"/>
</dbReference>
<keyword evidence="4 7" id="KW-0812">Transmembrane</keyword>
<dbReference type="GO" id="GO:0005886">
    <property type="term" value="C:plasma membrane"/>
    <property type="evidence" value="ECO:0007669"/>
    <property type="project" value="UniProtKB-SubCell"/>
</dbReference>
<organism evidence="11 12">
    <name type="scientific">Pukyongia salina</name>
    <dbReference type="NCBI Taxonomy" id="2094025"/>
    <lineage>
        <taxon>Bacteria</taxon>
        <taxon>Pseudomonadati</taxon>
        <taxon>Bacteroidota</taxon>
        <taxon>Flavobacteriia</taxon>
        <taxon>Flavobacteriales</taxon>
        <taxon>Flavobacteriaceae</taxon>
        <taxon>Pukyongia</taxon>
    </lineage>
</organism>
<dbReference type="Pfam" id="PF00924">
    <property type="entry name" value="MS_channel_2nd"/>
    <property type="match status" value="1"/>
</dbReference>
<dbReference type="Pfam" id="PF05552">
    <property type="entry name" value="MS_channel_1st_1"/>
    <property type="match status" value="1"/>
</dbReference>
<dbReference type="InterPro" id="IPR023408">
    <property type="entry name" value="MscS_beta-dom_sf"/>
</dbReference>
<proteinExistence type="inferred from homology"/>
<dbReference type="RefSeq" id="WP_105217159.1">
    <property type="nucleotide sequence ID" value="NZ_CP027062.1"/>
</dbReference>
<dbReference type="AlphaFoldDB" id="A0A2S0HZ32"/>
<dbReference type="PANTHER" id="PTHR30221:SF1">
    <property type="entry name" value="SMALL-CONDUCTANCE MECHANOSENSITIVE CHANNEL"/>
    <property type="match status" value="1"/>
</dbReference>
<dbReference type="InterPro" id="IPR011014">
    <property type="entry name" value="MscS_channel_TM-2"/>
</dbReference>
<dbReference type="KEGG" id="aue:C5O00_12460"/>
<dbReference type="InterPro" id="IPR049142">
    <property type="entry name" value="MS_channel_1st"/>
</dbReference>
<dbReference type="Gene3D" id="3.30.70.100">
    <property type="match status" value="1"/>
</dbReference>
<accession>A0A2S0HZ32</accession>